<dbReference type="EMBL" id="BK015861">
    <property type="protein sequence ID" value="DAD70160.1"/>
    <property type="molecule type" value="Genomic_DNA"/>
</dbReference>
<accession>A0A8S5LJZ3</accession>
<protein>
    <submittedName>
        <fullName evidence="2">Uncharacterized protein</fullName>
    </submittedName>
</protein>
<organism evidence="2">
    <name type="scientific">Siphoviridae sp. ct3o911</name>
    <dbReference type="NCBI Taxonomy" id="2827560"/>
    <lineage>
        <taxon>Viruses</taxon>
        <taxon>Duplodnaviria</taxon>
        <taxon>Heunggongvirae</taxon>
        <taxon>Uroviricota</taxon>
        <taxon>Caudoviricetes</taxon>
    </lineage>
</organism>
<name>A0A8S5LJZ3_9CAUD</name>
<sequence>MVYRGGAMRSIDASAENRSLERAAVTTAHMSRVS</sequence>
<proteinExistence type="predicted"/>
<feature type="region of interest" description="Disordered" evidence="1">
    <location>
        <begin position="1"/>
        <end position="34"/>
    </location>
</feature>
<reference evidence="2" key="1">
    <citation type="journal article" date="2021" name="Proc. Natl. Acad. Sci. U.S.A.">
        <title>A Catalog of Tens of Thousands of Viruses from Human Metagenomes Reveals Hidden Associations with Chronic Diseases.</title>
        <authorList>
            <person name="Tisza M.J."/>
            <person name="Buck C.B."/>
        </authorList>
    </citation>
    <scope>NUCLEOTIDE SEQUENCE</scope>
    <source>
        <strain evidence="2">Ct3o911</strain>
    </source>
</reference>
<evidence type="ECO:0000313" key="2">
    <source>
        <dbReference type="EMBL" id="DAD70160.1"/>
    </source>
</evidence>
<evidence type="ECO:0000256" key="1">
    <source>
        <dbReference type="SAM" id="MobiDB-lite"/>
    </source>
</evidence>